<reference evidence="3 4" key="1">
    <citation type="journal article" date="2012" name="J. Bacteriol.">
        <title>Genome sequence of the soybean symbiont Sinorhizobium fredii HH103.</title>
        <authorList>
            <person name="Weidner S."/>
            <person name="Becker A."/>
            <person name="Bonilla I."/>
            <person name="Jaenicke S."/>
            <person name="Lloret J."/>
            <person name="Margaret I."/>
            <person name="Puhler A."/>
            <person name="Ruiz-Sainz J.E."/>
            <person name="Schneiker-Bekel S."/>
            <person name="Szczepanowski R."/>
            <person name="Vinardell J.M."/>
            <person name="Zehner S."/>
            <person name="Gottfert M."/>
        </authorList>
    </citation>
    <scope>NUCLEOTIDE SEQUENCE [LARGE SCALE GENOMIC DNA]</scope>
    <source>
        <strain evidence="3 4">HH103</strain>
    </source>
</reference>
<feature type="domain" description="GST C-terminal" evidence="2">
    <location>
        <begin position="183"/>
        <end position="312"/>
    </location>
</feature>
<evidence type="ECO:0000259" key="2">
    <source>
        <dbReference type="PROSITE" id="PS50405"/>
    </source>
</evidence>
<dbReference type="AlphaFoldDB" id="G9A813"/>
<protein>
    <submittedName>
        <fullName evidence="3">Glutathione S-transferase domain-containing protein</fullName>
        <ecNumber evidence="3">2.5.1.18</ecNumber>
    </submittedName>
</protein>
<dbReference type="InterPro" id="IPR010987">
    <property type="entry name" value="Glutathione-S-Trfase_C-like"/>
</dbReference>
<dbReference type="PANTHER" id="PTHR44051">
    <property type="entry name" value="GLUTATHIONE S-TRANSFERASE-RELATED"/>
    <property type="match status" value="1"/>
</dbReference>
<evidence type="ECO:0000313" key="3">
    <source>
        <dbReference type="EMBL" id="CCE96393.1"/>
    </source>
</evidence>
<evidence type="ECO:0000259" key="1">
    <source>
        <dbReference type="PROSITE" id="PS50404"/>
    </source>
</evidence>
<dbReference type="SUPFAM" id="SSF47616">
    <property type="entry name" value="GST C-terminal domain-like"/>
    <property type="match status" value="1"/>
</dbReference>
<dbReference type="CDD" id="cd00570">
    <property type="entry name" value="GST_N_family"/>
    <property type="match status" value="1"/>
</dbReference>
<dbReference type="InterPro" id="IPR004046">
    <property type="entry name" value="GST_C"/>
</dbReference>
<dbReference type="SFLD" id="SFLDG00358">
    <property type="entry name" value="Main_(cytGST)"/>
    <property type="match status" value="1"/>
</dbReference>
<dbReference type="InterPro" id="IPR004045">
    <property type="entry name" value="Glutathione_S-Trfase_N"/>
</dbReference>
<dbReference type="Proteomes" id="UP000007735">
    <property type="component" value="Chromosome"/>
</dbReference>
<sequence length="318" mass="35924">MRSDRPAWYRLDDGRPMAGRAPLVEFRSVHSGRALRRGKPRALRRHIRGGAGNAFELMAPVLAAESRRGRLPSFLVTLVRYTDCETQSIIRGTRMALTLYLHPLASFCHKVQIALYEAGTPFEARIVDLMDPQENARYLEVWPVGKIPVLHDAAQDRIVPETSIIIEYLDRLYPGNEPLIPGDEALALEARLWDRFFDLYIQVPMQKIVTDMLRASGENDRRGVADAHAALATAYDLAERQLTDRRYAVGEAFTIADCAAAPALFYAGIVQPFSGTHPSLSAYFERLLERPSFQRTLAEARPYFSMFPYKDAIPARFL</sequence>
<dbReference type="Pfam" id="PF13417">
    <property type="entry name" value="GST_N_3"/>
    <property type="match status" value="1"/>
</dbReference>
<dbReference type="Pfam" id="PF00043">
    <property type="entry name" value="GST_C"/>
    <property type="match status" value="1"/>
</dbReference>
<dbReference type="PROSITE" id="PS50404">
    <property type="entry name" value="GST_NTER"/>
    <property type="match status" value="1"/>
</dbReference>
<dbReference type="Gene3D" id="3.40.30.10">
    <property type="entry name" value="Glutaredoxin"/>
    <property type="match status" value="1"/>
</dbReference>
<dbReference type="HOGENOM" id="CLU_011226_5_3_5"/>
<dbReference type="CDD" id="cd00299">
    <property type="entry name" value="GST_C_family"/>
    <property type="match status" value="1"/>
</dbReference>
<dbReference type="STRING" id="1117943.SFHH103_01898"/>
<proteinExistence type="predicted"/>
<dbReference type="SUPFAM" id="SSF52833">
    <property type="entry name" value="Thioredoxin-like"/>
    <property type="match status" value="1"/>
</dbReference>
<dbReference type="KEGG" id="sfh:SFHH103_01898"/>
<dbReference type="PATRIC" id="fig|380.5.peg.2012"/>
<dbReference type="InterPro" id="IPR040079">
    <property type="entry name" value="Glutathione_S-Trfase"/>
</dbReference>
<dbReference type="EMBL" id="HE616890">
    <property type="protein sequence ID" value="CCE96393.1"/>
    <property type="molecule type" value="Genomic_DNA"/>
</dbReference>
<accession>G9A813</accession>
<dbReference type="PROSITE" id="PS50405">
    <property type="entry name" value="GST_CTER"/>
    <property type="match status" value="1"/>
</dbReference>
<dbReference type="GO" id="GO:0004364">
    <property type="term" value="F:glutathione transferase activity"/>
    <property type="evidence" value="ECO:0007669"/>
    <property type="project" value="UniProtKB-EC"/>
</dbReference>
<dbReference type="SFLD" id="SFLDS00019">
    <property type="entry name" value="Glutathione_Transferase_(cytos"/>
    <property type="match status" value="1"/>
</dbReference>
<feature type="domain" description="GST N-terminal" evidence="1">
    <location>
        <begin position="95"/>
        <end position="177"/>
    </location>
</feature>
<evidence type="ECO:0000313" key="4">
    <source>
        <dbReference type="Proteomes" id="UP000007735"/>
    </source>
</evidence>
<dbReference type="InterPro" id="IPR036249">
    <property type="entry name" value="Thioredoxin-like_sf"/>
</dbReference>
<name>G9A813_SINF1</name>
<dbReference type="PANTHER" id="PTHR44051:SF8">
    <property type="entry name" value="GLUTATHIONE S-TRANSFERASE GSTA"/>
    <property type="match status" value="1"/>
</dbReference>
<dbReference type="eggNOG" id="COG0625">
    <property type="taxonomic scope" value="Bacteria"/>
</dbReference>
<dbReference type="InterPro" id="IPR036282">
    <property type="entry name" value="Glutathione-S-Trfase_C_sf"/>
</dbReference>
<gene>
    <name evidence="3" type="ordered locus">SFHH103_01898</name>
</gene>
<organism evidence="3 4">
    <name type="scientific">Sinorhizobium fredii (strain HH103)</name>
    <dbReference type="NCBI Taxonomy" id="1117943"/>
    <lineage>
        <taxon>Bacteria</taxon>
        <taxon>Pseudomonadati</taxon>
        <taxon>Pseudomonadota</taxon>
        <taxon>Alphaproteobacteria</taxon>
        <taxon>Hyphomicrobiales</taxon>
        <taxon>Rhizobiaceae</taxon>
        <taxon>Sinorhizobium/Ensifer group</taxon>
        <taxon>Sinorhizobium</taxon>
    </lineage>
</organism>
<keyword evidence="3" id="KW-0808">Transferase</keyword>
<dbReference type="Gene3D" id="1.20.1050.10">
    <property type="match status" value="1"/>
</dbReference>
<dbReference type="EC" id="2.5.1.18" evidence="3"/>